<sequence length="430" mass="47417">MQSHQAGDLDAAERMYREVLELRAAQPDALHYLGVLCHQRGRSDEGVNLIGTALRITPKHPDAHNNLGNIHKECGRLADAEACYRRALAHGPQHYNALNNLAVVLEAQDRLEEAFEAYGKLVQQAPKFAHGHYLMGMFLRSNAQCIEHVEQSVECFRTAYELDPRNVRALESLGVSLYALHRREEAAQVYRDWLARDPNDPIPRHMLAACGGAEAPPRANDDYVRNVFDSFAESFDEQLLKNLNYRAPEVLAKALAGVLPPPAGDLDIVDAGCGTGLCGSWLRPYARRLTGVDLSGGMIEKAQQRGSYDDLQEAELTAFLQSHPQGCDVVMSADTLIYFGALEEVLAAAHQALRPGGWLAFSLELAEGEDERVDLTPSGRYQHTRSYVERVMRASGFAQARIDSEVLRKEGGQPVVGWVVLAQCGHPSGT</sequence>
<dbReference type="Pfam" id="PF14559">
    <property type="entry name" value="TPR_19"/>
    <property type="match status" value="1"/>
</dbReference>
<dbReference type="Pfam" id="PF08241">
    <property type="entry name" value="Methyltransf_11"/>
    <property type="match status" value="1"/>
</dbReference>
<dbReference type="InterPro" id="IPR029063">
    <property type="entry name" value="SAM-dependent_MTases_sf"/>
</dbReference>
<dbReference type="InterPro" id="IPR013216">
    <property type="entry name" value="Methyltransf_11"/>
</dbReference>
<dbReference type="PROSITE" id="PS50005">
    <property type="entry name" value="TPR"/>
    <property type="match status" value="2"/>
</dbReference>
<dbReference type="Gene3D" id="3.40.50.150">
    <property type="entry name" value="Vaccinia Virus protein VP39"/>
    <property type="match status" value="1"/>
</dbReference>
<keyword evidence="4" id="KW-1185">Reference proteome</keyword>
<dbReference type="InterPro" id="IPR011990">
    <property type="entry name" value="TPR-like_helical_dom_sf"/>
</dbReference>
<proteinExistence type="predicted"/>
<gene>
    <name evidence="3" type="ORF">ISS99_00380</name>
</gene>
<keyword evidence="1" id="KW-0802">TPR repeat</keyword>
<dbReference type="CDD" id="cd02440">
    <property type="entry name" value="AdoMet_MTases"/>
    <property type="match status" value="1"/>
</dbReference>
<reference evidence="3" key="1">
    <citation type="submission" date="2020-10" db="EMBL/GenBank/DDBJ databases">
        <title>Phylogeny of dyella-like bacteria.</title>
        <authorList>
            <person name="Fu J."/>
        </authorList>
    </citation>
    <scope>NUCLEOTIDE SEQUENCE</scope>
    <source>
        <strain evidence="3">DHON07</strain>
    </source>
</reference>
<dbReference type="Proteomes" id="UP001430193">
    <property type="component" value="Unassembled WGS sequence"/>
</dbReference>
<organism evidence="3 4">
    <name type="scientific">Dyella mobilis</name>
    <dbReference type="NCBI Taxonomy" id="1849582"/>
    <lineage>
        <taxon>Bacteria</taxon>
        <taxon>Pseudomonadati</taxon>
        <taxon>Pseudomonadota</taxon>
        <taxon>Gammaproteobacteria</taxon>
        <taxon>Lysobacterales</taxon>
        <taxon>Rhodanobacteraceae</taxon>
        <taxon>Dyella</taxon>
    </lineage>
</organism>
<dbReference type="EMBL" id="JADIKF010000027">
    <property type="protein sequence ID" value="MBM7127965.1"/>
    <property type="molecule type" value="Genomic_DNA"/>
</dbReference>
<dbReference type="Pfam" id="PF13432">
    <property type="entry name" value="TPR_16"/>
    <property type="match status" value="2"/>
</dbReference>
<feature type="repeat" description="TPR" evidence="1">
    <location>
        <begin position="61"/>
        <end position="94"/>
    </location>
</feature>
<dbReference type="SUPFAM" id="SSF48452">
    <property type="entry name" value="TPR-like"/>
    <property type="match status" value="1"/>
</dbReference>
<accession>A0ABS2K9T6</accession>
<dbReference type="InterPro" id="IPR019734">
    <property type="entry name" value="TPR_rpt"/>
</dbReference>
<protein>
    <submittedName>
        <fullName evidence="3">Tetratricopeptide repeat protein</fullName>
    </submittedName>
</protein>
<dbReference type="RefSeq" id="WP_204629594.1">
    <property type="nucleotide sequence ID" value="NZ_BSOC01000006.1"/>
</dbReference>
<feature type="repeat" description="TPR" evidence="1">
    <location>
        <begin position="167"/>
        <end position="200"/>
    </location>
</feature>
<evidence type="ECO:0000259" key="2">
    <source>
        <dbReference type="Pfam" id="PF08241"/>
    </source>
</evidence>
<name>A0ABS2K9T6_9GAMM</name>
<dbReference type="PANTHER" id="PTHR44998:SF1">
    <property type="entry name" value="UDP-N-ACETYLGLUCOSAMINE--PEPTIDE N-ACETYLGLUCOSAMINYLTRANSFERASE 110 KDA SUBUNIT"/>
    <property type="match status" value="1"/>
</dbReference>
<dbReference type="SUPFAM" id="SSF53335">
    <property type="entry name" value="S-adenosyl-L-methionine-dependent methyltransferases"/>
    <property type="match status" value="1"/>
</dbReference>
<comment type="caution">
    <text evidence="3">The sequence shown here is derived from an EMBL/GenBank/DDBJ whole genome shotgun (WGS) entry which is preliminary data.</text>
</comment>
<feature type="domain" description="Methyltransferase type 11" evidence="2">
    <location>
        <begin position="269"/>
        <end position="361"/>
    </location>
</feature>
<dbReference type="Gene3D" id="1.25.40.10">
    <property type="entry name" value="Tetratricopeptide repeat domain"/>
    <property type="match status" value="3"/>
</dbReference>
<evidence type="ECO:0000313" key="3">
    <source>
        <dbReference type="EMBL" id="MBM7127965.1"/>
    </source>
</evidence>
<dbReference type="PANTHER" id="PTHR44998">
    <property type="match status" value="1"/>
</dbReference>
<evidence type="ECO:0000256" key="1">
    <source>
        <dbReference type="PROSITE-ProRule" id="PRU00339"/>
    </source>
</evidence>
<dbReference type="SMART" id="SM00028">
    <property type="entry name" value="TPR"/>
    <property type="match status" value="5"/>
</dbReference>
<evidence type="ECO:0000313" key="4">
    <source>
        <dbReference type="Proteomes" id="UP001430193"/>
    </source>
</evidence>